<dbReference type="Proteomes" id="UP001212841">
    <property type="component" value="Unassembled WGS sequence"/>
</dbReference>
<dbReference type="GO" id="GO:0031930">
    <property type="term" value="P:mitochondria-nucleus signaling pathway"/>
    <property type="evidence" value="ECO:0007669"/>
    <property type="project" value="TreeGrafter"/>
</dbReference>
<dbReference type="EMBL" id="JADGJD010000023">
    <property type="protein sequence ID" value="KAJ3056722.1"/>
    <property type="molecule type" value="Genomic_DNA"/>
</dbReference>
<keyword evidence="3" id="KW-1185">Reference proteome</keyword>
<dbReference type="SUPFAM" id="SSF81901">
    <property type="entry name" value="HCP-like"/>
    <property type="match status" value="1"/>
</dbReference>
<dbReference type="NCBIfam" id="TIGR00756">
    <property type="entry name" value="PPR"/>
    <property type="match status" value="1"/>
</dbReference>
<gene>
    <name evidence="2" type="ORF">HK097_004875</name>
</gene>
<sequence length="250" mass="28015">MSARHASEILNEMKSRSIHNDVVSFGIILRNLNLGEDSHGFVEMVHLMNKRNVPRDSYIHTQILSHTGRVHGAEAAEGVLLALVKAGAEVKEMEWAVVIDKYGKNGNYDKVYELYNMFKTTGLTTPNGMYSSLILIELRCRKNFCRALAYLEESKKAGSVDSRFYYALIKYLCVIGGGEVDSVDRAYGLLVEAMRQNLKLDRRMFDILITAHNKLGLGSDATAIGEMKNAYKLLRTSRDDDDDGDLALTL</sequence>
<name>A0AAD5SJX7_9FUNG</name>
<keyword evidence="1" id="KW-0677">Repeat</keyword>
<proteinExistence type="predicted"/>
<reference evidence="2" key="1">
    <citation type="submission" date="2020-05" db="EMBL/GenBank/DDBJ databases">
        <title>Phylogenomic resolution of chytrid fungi.</title>
        <authorList>
            <person name="Stajich J.E."/>
            <person name="Amses K."/>
            <person name="Simmons R."/>
            <person name="Seto K."/>
            <person name="Myers J."/>
            <person name="Bonds A."/>
            <person name="Quandt C.A."/>
            <person name="Barry K."/>
            <person name="Liu P."/>
            <person name="Grigoriev I."/>
            <person name="Longcore J.E."/>
            <person name="James T.Y."/>
        </authorList>
    </citation>
    <scope>NUCLEOTIDE SEQUENCE</scope>
    <source>
        <strain evidence="2">JEL0318</strain>
    </source>
</reference>
<dbReference type="InterPro" id="IPR011990">
    <property type="entry name" value="TPR-like_helical_dom_sf"/>
</dbReference>
<dbReference type="InterPro" id="IPR002885">
    <property type="entry name" value="PPR_rpt"/>
</dbReference>
<accession>A0AAD5SJX7</accession>
<evidence type="ECO:0000313" key="2">
    <source>
        <dbReference type="EMBL" id="KAJ3056722.1"/>
    </source>
</evidence>
<evidence type="ECO:0000256" key="1">
    <source>
        <dbReference type="ARBA" id="ARBA00022737"/>
    </source>
</evidence>
<organism evidence="2 3">
    <name type="scientific">Rhizophlyctis rosea</name>
    <dbReference type="NCBI Taxonomy" id="64517"/>
    <lineage>
        <taxon>Eukaryota</taxon>
        <taxon>Fungi</taxon>
        <taxon>Fungi incertae sedis</taxon>
        <taxon>Chytridiomycota</taxon>
        <taxon>Chytridiomycota incertae sedis</taxon>
        <taxon>Chytridiomycetes</taxon>
        <taxon>Rhizophlyctidales</taxon>
        <taxon>Rhizophlyctidaceae</taxon>
        <taxon>Rhizophlyctis</taxon>
    </lineage>
</organism>
<evidence type="ECO:0000313" key="3">
    <source>
        <dbReference type="Proteomes" id="UP001212841"/>
    </source>
</evidence>
<dbReference type="Gene3D" id="1.25.40.10">
    <property type="entry name" value="Tetratricopeptide repeat domain"/>
    <property type="match status" value="1"/>
</dbReference>
<dbReference type="Pfam" id="PF01535">
    <property type="entry name" value="PPR"/>
    <property type="match status" value="1"/>
</dbReference>
<dbReference type="PANTHER" id="PTHR47936">
    <property type="entry name" value="PPR_LONG DOMAIN-CONTAINING PROTEIN"/>
    <property type="match status" value="1"/>
</dbReference>
<protein>
    <recommendedName>
        <fullName evidence="4">Pentatricopeptide repeat-containing protein</fullName>
    </recommendedName>
</protein>
<dbReference type="PANTHER" id="PTHR47936:SF1">
    <property type="entry name" value="PENTATRICOPEPTIDE REPEAT-CONTAINING PROTEIN GUN1, CHLOROPLASTIC"/>
    <property type="match status" value="1"/>
</dbReference>
<dbReference type="AlphaFoldDB" id="A0AAD5SJX7"/>
<evidence type="ECO:0008006" key="4">
    <source>
        <dbReference type="Google" id="ProtNLM"/>
    </source>
</evidence>
<comment type="caution">
    <text evidence="2">The sequence shown here is derived from an EMBL/GenBank/DDBJ whole genome shotgun (WGS) entry which is preliminary data.</text>
</comment>